<reference evidence="1 2" key="1">
    <citation type="submission" date="2015-01" db="EMBL/GenBank/DDBJ databases">
        <title>The Genome Sequence of Fonsecaea pedrosoi CBS 271.37.</title>
        <authorList>
            <consortium name="The Broad Institute Genomics Platform"/>
            <person name="Cuomo C."/>
            <person name="de Hoog S."/>
            <person name="Gorbushina A."/>
            <person name="Stielow B."/>
            <person name="Teixiera M."/>
            <person name="Abouelleil A."/>
            <person name="Chapman S.B."/>
            <person name="Priest M."/>
            <person name="Young S.K."/>
            <person name="Wortman J."/>
            <person name="Nusbaum C."/>
            <person name="Birren B."/>
        </authorList>
    </citation>
    <scope>NUCLEOTIDE SEQUENCE [LARGE SCALE GENOMIC DNA]</scope>
    <source>
        <strain evidence="1 2">CBS 271.37</strain>
    </source>
</reference>
<evidence type="ECO:0000313" key="2">
    <source>
        <dbReference type="Proteomes" id="UP000053029"/>
    </source>
</evidence>
<protein>
    <submittedName>
        <fullName evidence="1">Uncharacterized protein</fullName>
    </submittedName>
</protein>
<evidence type="ECO:0000313" key="1">
    <source>
        <dbReference type="EMBL" id="KIW85822.1"/>
    </source>
</evidence>
<proteinExistence type="predicted"/>
<dbReference type="Proteomes" id="UP000053029">
    <property type="component" value="Unassembled WGS sequence"/>
</dbReference>
<dbReference type="HOGENOM" id="CLU_2184001_0_0_1"/>
<accession>A0A0D2FGK6</accession>
<name>A0A0D2FGK6_9EURO</name>
<sequence length="109" mass="12116">MQTVPRRSGARDRGQQTDQIVLELCVLPVDEHDYLLDKDPVEDQTMSKENAAIGTNNQKEVDAFTDAFKSKCYLCVFSGAKSKLCGARVWQGFGLYDAELEELAVEVGL</sequence>
<dbReference type="AlphaFoldDB" id="A0A0D2FGK6"/>
<dbReference type="EMBL" id="KN846969">
    <property type="protein sequence ID" value="KIW85822.1"/>
    <property type="molecule type" value="Genomic_DNA"/>
</dbReference>
<dbReference type="RefSeq" id="XP_013289630.1">
    <property type="nucleotide sequence ID" value="XM_013434176.1"/>
</dbReference>
<organism evidence="1 2">
    <name type="scientific">Fonsecaea pedrosoi CBS 271.37</name>
    <dbReference type="NCBI Taxonomy" id="1442368"/>
    <lineage>
        <taxon>Eukaryota</taxon>
        <taxon>Fungi</taxon>
        <taxon>Dikarya</taxon>
        <taxon>Ascomycota</taxon>
        <taxon>Pezizomycotina</taxon>
        <taxon>Eurotiomycetes</taxon>
        <taxon>Chaetothyriomycetidae</taxon>
        <taxon>Chaetothyriales</taxon>
        <taxon>Herpotrichiellaceae</taxon>
        <taxon>Fonsecaea</taxon>
    </lineage>
</organism>
<gene>
    <name evidence="1" type="ORF">Z517_01214</name>
</gene>
<dbReference type="GeneID" id="25300704"/>
<dbReference type="VEuPathDB" id="FungiDB:Z517_01214"/>
<keyword evidence="2" id="KW-1185">Reference proteome</keyword>